<reference evidence="2 3" key="1">
    <citation type="submission" date="2016-04" db="EMBL/GenBank/DDBJ databases">
        <title>A degradative enzymes factory behind the ericoid mycorrhizal symbiosis.</title>
        <authorList>
            <consortium name="DOE Joint Genome Institute"/>
            <person name="Martino E."/>
            <person name="Morin E."/>
            <person name="Grelet G."/>
            <person name="Kuo A."/>
            <person name="Kohler A."/>
            <person name="Daghino S."/>
            <person name="Barry K."/>
            <person name="Choi C."/>
            <person name="Cichocki N."/>
            <person name="Clum A."/>
            <person name="Copeland A."/>
            <person name="Hainaut M."/>
            <person name="Haridas S."/>
            <person name="Labutti K."/>
            <person name="Lindquist E."/>
            <person name="Lipzen A."/>
            <person name="Khouja H.-R."/>
            <person name="Murat C."/>
            <person name="Ohm R."/>
            <person name="Olson A."/>
            <person name="Spatafora J."/>
            <person name="Veneault-Fourrey C."/>
            <person name="Henrissat B."/>
            <person name="Grigoriev I."/>
            <person name="Martin F."/>
            <person name="Perotto S."/>
        </authorList>
    </citation>
    <scope>NUCLEOTIDE SEQUENCE [LARGE SCALE GENOMIC DNA]</scope>
    <source>
        <strain evidence="2 3">F</strain>
    </source>
</reference>
<feature type="compositionally biased region" description="Low complexity" evidence="1">
    <location>
        <begin position="102"/>
        <end position="113"/>
    </location>
</feature>
<dbReference type="AlphaFoldDB" id="A0A2J6S6X1"/>
<sequence>MEHTVLIQHEVEGYSHSMRASLFETSISGQRSRCVCFSPRFRFLLDSSLILLNSGGRTRLEGRPRRRGGQLCSTSFCFRCLPDPPHSDHHQHPPGKRMSCPASAAHNNHNNTARPLTTSTRLSASPTSQKAPLRGIGLCNGLDTVSPYKWTSSTYARPGVILAVFNSDEARLRPLQLAPP</sequence>
<feature type="region of interest" description="Disordered" evidence="1">
    <location>
        <begin position="87"/>
        <end position="131"/>
    </location>
</feature>
<name>A0A2J6S6X1_HYAVF</name>
<accession>A0A2J6S6X1</accession>
<dbReference type="Proteomes" id="UP000235786">
    <property type="component" value="Unassembled WGS sequence"/>
</dbReference>
<dbReference type="EMBL" id="KZ613939">
    <property type="protein sequence ID" value="PMD46517.1"/>
    <property type="molecule type" value="Genomic_DNA"/>
</dbReference>
<evidence type="ECO:0000313" key="3">
    <source>
        <dbReference type="Proteomes" id="UP000235786"/>
    </source>
</evidence>
<gene>
    <name evidence="2" type="ORF">L207DRAFT_215145</name>
</gene>
<feature type="compositionally biased region" description="Polar residues" evidence="1">
    <location>
        <begin position="114"/>
        <end position="130"/>
    </location>
</feature>
<evidence type="ECO:0000313" key="2">
    <source>
        <dbReference type="EMBL" id="PMD46517.1"/>
    </source>
</evidence>
<proteinExistence type="predicted"/>
<keyword evidence="3" id="KW-1185">Reference proteome</keyword>
<protein>
    <submittedName>
        <fullName evidence="2">Uncharacterized protein</fullName>
    </submittedName>
</protein>
<evidence type="ECO:0000256" key="1">
    <source>
        <dbReference type="SAM" id="MobiDB-lite"/>
    </source>
</evidence>
<organism evidence="2 3">
    <name type="scientific">Hyaloscypha variabilis (strain UAMH 11265 / GT02V1 / F)</name>
    <name type="common">Meliniomyces variabilis</name>
    <dbReference type="NCBI Taxonomy" id="1149755"/>
    <lineage>
        <taxon>Eukaryota</taxon>
        <taxon>Fungi</taxon>
        <taxon>Dikarya</taxon>
        <taxon>Ascomycota</taxon>
        <taxon>Pezizomycotina</taxon>
        <taxon>Leotiomycetes</taxon>
        <taxon>Helotiales</taxon>
        <taxon>Hyaloscyphaceae</taxon>
        <taxon>Hyaloscypha</taxon>
        <taxon>Hyaloscypha variabilis</taxon>
    </lineage>
</organism>